<proteinExistence type="predicted"/>
<dbReference type="Proteomes" id="UP000473699">
    <property type="component" value="Unassembled WGS sequence"/>
</dbReference>
<dbReference type="AlphaFoldDB" id="A0A6L5Y9B1"/>
<evidence type="ECO:0000313" key="3">
    <source>
        <dbReference type="Proteomes" id="UP000473699"/>
    </source>
</evidence>
<comment type="caution">
    <text evidence="2">The sequence shown here is derived from an EMBL/GenBank/DDBJ whole genome shotgun (WGS) entry which is preliminary data.</text>
</comment>
<dbReference type="Pfam" id="PF21914">
    <property type="entry name" value="DUF6921"/>
    <property type="match status" value="1"/>
</dbReference>
<evidence type="ECO:0000259" key="1">
    <source>
        <dbReference type="Pfam" id="PF21914"/>
    </source>
</evidence>
<feature type="domain" description="DUF6921" evidence="1">
    <location>
        <begin position="85"/>
        <end position="163"/>
    </location>
</feature>
<sequence length="166" mass="18067">MVKHAFLATALALGLIAGTGFYYRSRLDALSAASSGARRARAGGKELDGLYLLAVNPRADASGELLRGLREAALGREARFHGPRELKLAYTTDEKALGVYARRLARRLERAGLKVKLSPCSPVMLRSKALAGKYDLFVAPRRVILMSDIGRLGALTLKTREMERAL</sequence>
<gene>
    <name evidence="2" type="ORF">FYJ74_02275</name>
</gene>
<reference evidence="2 3" key="1">
    <citation type="submission" date="2019-08" db="EMBL/GenBank/DDBJ databases">
        <title>In-depth cultivation of the pig gut microbiome towards novel bacterial diversity and tailored functional studies.</title>
        <authorList>
            <person name="Wylensek D."/>
            <person name="Hitch T.C.A."/>
            <person name="Clavel T."/>
        </authorList>
    </citation>
    <scope>NUCLEOTIDE SEQUENCE [LARGE SCALE GENOMIC DNA]</scope>
    <source>
        <strain evidence="2 3">SM-530-WT-4B</strain>
    </source>
</reference>
<keyword evidence="3" id="KW-1185">Reference proteome</keyword>
<protein>
    <recommendedName>
        <fullName evidence="1">DUF6921 domain-containing protein</fullName>
    </recommendedName>
</protein>
<accession>A0A6L5Y9B1</accession>
<dbReference type="RefSeq" id="WP_154527994.1">
    <property type="nucleotide sequence ID" value="NZ_VUNH01000002.1"/>
</dbReference>
<name>A0A6L5Y9B1_9BACT</name>
<dbReference type="EMBL" id="VUNH01000002">
    <property type="protein sequence ID" value="MST54879.1"/>
    <property type="molecule type" value="Genomic_DNA"/>
</dbReference>
<organism evidence="2 3">
    <name type="scientific">Pyramidobacter porci</name>
    <dbReference type="NCBI Taxonomy" id="2605789"/>
    <lineage>
        <taxon>Bacteria</taxon>
        <taxon>Thermotogati</taxon>
        <taxon>Synergistota</taxon>
        <taxon>Synergistia</taxon>
        <taxon>Synergistales</taxon>
        <taxon>Dethiosulfovibrionaceae</taxon>
        <taxon>Pyramidobacter</taxon>
    </lineage>
</organism>
<evidence type="ECO:0000313" key="2">
    <source>
        <dbReference type="EMBL" id="MST54879.1"/>
    </source>
</evidence>
<dbReference type="InterPro" id="IPR054214">
    <property type="entry name" value="DUF6921"/>
</dbReference>
<dbReference type="Gene3D" id="3.40.190.210">
    <property type="match status" value="1"/>
</dbReference>